<dbReference type="InterPro" id="IPR000639">
    <property type="entry name" value="Epox_hydrolase-like"/>
</dbReference>
<feature type="active site" description="Proton acceptor" evidence="4">
    <location>
        <position position="361"/>
    </location>
</feature>
<dbReference type="GO" id="GO:0004301">
    <property type="term" value="F:epoxide hydrolase activity"/>
    <property type="evidence" value="ECO:0007669"/>
    <property type="project" value="TreeGrafter"/>
</dbReference>
<dbReference type="Gene3D" id="3.40.50.1820">
    <property type="entry name" value="alpha/beta hydrolase"/>
    <property type="match status" value="1"/>
</dbReference>
<feature type="active site" description="Proton donor" evidence="4">
    <location>
        <position position="303"/>
    </location>
</feature>
<dbReference type="PRINTS" id="PR00412">
    <property type="entry name" value="EPOXHYDRLASE"/>
</dbReference>
<gene>
    <name evidence="6" type="ORF">Aau02nite_42220</name>
</gene>
<dbReference type="InterPro" id="IPR000073">
    <property type="entry name" value="AB_hydrolase_1"/>
</dbReference>
<dbReference type="Pfam" id="PF06441">
    <property type="entry name" value="EHN"/>
    <property type="match status" value="1"/>
</dbReference>
<evidence type="ECO:0000256" key="2">
    <source>
        <dbReference type="ARBA" id="ARBA00022797"/>
    </source>
</evidence>
<dbReference type="EMBL" id="BOQL01000032">
    <property type="protein sequence ID" value="GIM70693.1"/>
    <property type="molecule type" value="Genomic_DNA"/>
</dbReference>
<dbReference type="GO" id="GO:0097176">
    <property type="term" value="P:epoxide metabolic process"/>
    <property type="evidence" value="ECO:0007669"/>
    <property type="project" value="TreeGrafter"/>
</dbReference>
<feature type="domain" description="Epoxide hydrolase N-terminal" evidence="5">
    <location>
        <begin position="2"/>
        <end position="107"/>
    </location>
</feature>
<organism evidence="6 7">
    <name type="scientific">Actinoplanes auranticolor</name>
    <dbReference type="NCBI Taxonomy" id="47988"/>
    <lineage>
        <taxon>Bacteria</taxon>
        <taxon>Bacillati</taxon>
        <taxon>Actinomycetota</taxon>
        <taxon>Actinomycetes</taxon>
        <taxon>Micromonosporales</taxon>
        <taxon>Micromonosporaceae</taxon>
        <taxon>Actinoplanes</taxon>
    </lineage>
</organism>
<accession>A0A919VV99</accession>
<name>A0A919VV99_9ACTN</name>
<evidence type="ECO:0000256" key="3">
    <source>
        <dbReference type="ARBA" id="ARBA00022801"/>
    </source>
</evidence>
<keyword evidence="7" id="KW-1185">Reference proteome</keyword>
<evidence type="ECO:0000256" key="1">
    <source>
        <dbReference type="ARBA" id="ARBA00010088"/>
    </source>
</evidence>
<dbReference type="SUPFAM" id="SSF53474">
    <property type="entry name" value="alpha/beta-Hydrolases"/>
    <property type="match status" value="1"/>
</dbReference>
<evidence type="ECO:0000313" key="7">
    <source>
        <dbReference type="Proteomes" id="UP000681340"/>
    </source>
</evidence>
<keyword evidence="3 6" id="KW-0378">Hydrolase</keyword>
<proteinExistence type="inferred from homology"/>
<dbReference type="AlphaFoldDB" id="A0A919VV99"/>
<feature type="active site" description="Nucleophile" evidence="4">
    <location>
        <position position="176"/>
    </location>
</feature>
<dbReference type="Proteomes" id="UP000681340">
    <property type="component" value="Unassembled WGS sequence"/>
</dbReference>
<comment type="caution">
    <text evidence="6">The sequence shown here is derived from an EMBL/GenBank/DDBJ whole genome shotgun (WGS) entry which is preliminary data.</text>
</comment>
<dbReference type="PRINTS" id="PR00111">
    <property type="entry name" value="ABHYDROLASE"/>
</dbReference>
<comment type="similarity">
    <text evidence="1">Belongs to the peptidase S33 family.</text>
</comment>
<dbReference type="PANTHER" id="PTHR21661">
    <property type="entry name" value="EPOXIDE HYDROLASE 1-RELATED"/>
    <property type="match status" value="1"/>
</dbReference>
<protein>
    <submittedName>
        <fullName evidence="6">Hydrolase</fullName>
    </submittedName>
</protein>
<evidence type="ECO:0000259" key="5">
    <source>
        <dbReference type="Pfam" id="PF06441"/>
    </source>
</evidence>
<dbReference type="InterPro" id="IPR029058">
    <property type="entry name" value="AB_hydrolase_fold"/>
</dbReference>
<evidence type="ECO:0000256" key="4">
    <source>
        <dbReference type="PIRSR" id="PIRSR001112-1"/>
    </source>
</evidence>
<dbReference type="InterPro" id="IPR010497">
    <property type="entry name" value="Epoxide_hydro_N"/>
</dbReference>
<dbReference type="PANTHER" id="PTHR21661:SF35">
    <property type="entry name" value="EPOXIDE HYDROLASE"/>
    <property type="match status" value="1"/>
</dbReference>
<evidence type="ECO:0000313" key="6">
    <source>
        <dbReference type="EMBL" id="GIM70693.1"/>
    </source>
</evidence>
<keyword evidence="2" id="KW-0058">Aromatic hydrocarbons catabolism</keyword>
<dbReference type="InterPro" id="IPR016292">
    <property type="entry name" value="Epoxide_hydrolase"/>
</dbReference>
<sequence length="384" mass="42279">MITPFAIRADDEALADLRGRLRRTRWPEPATVGGWTQGVPLAELQALCGYWADGYDWRAAEARLNRLSQFRTTVDGLGLHFVHVRSPHPGAVPLVLTHGWPGSVVEFAKVIGPLTDPVAHGGEAADAFHVVCPSLPGYGFSDRPAEPGWTVERTADAWVVLMERLGYPRFVAAGHDWGTSVSTSIAQQHPDRVLGIHVMPPLVAPDPATFDALTEAEHSALHDLETSGDSGDGYSLEQSTRPQTIGYGLVDSPAALAAWIIEKFQAWTDCGGDLSTVLTRDELLDNLMLYWLPGTGASAARLYWESFRSVQARFRTGTTDVVEVPAACSVFPRENPRPSRRWAEQRFLDIRYWGEPERGGHFAAFEQPALFVAELRAGWRAMRS</sequence>
<dbReference type="PIRSF" id="PIRSF001112">
    <property type="entry name" value="Epoxide_hydrolase"/>
    <property type="match status" value="1"/>
</dbReference>
<reference evidence="6" key="1">
    <citation type="submission" date="2021-03" db="EMBL/GenBank/DDBJ databases">
        <title>Whole genome shotgun sequence of Actinoplanes auranticolor NBRC 12245.</title>
        <authorList>
            <person name="Komaki H."/>
            <person name="Tamura T."/>
        </authorList>
    </citation>
    <scope>NUCLEOTIDE SEQUENCE</scope>
    <source>
        <strain evidence="6">NBRC 12245</strain>
    </source>
</reference>